<feature type="compositionally biased region" description="Pro residues" evidence="1">
    <location>
        <begin position="45"/>
        <end position="56"/>
    </location>
</feature>
<proteinExistence type="predicted"/>
<accession>A0A6J4J4X3</accession>
<feature type="compositionally biased region" description="Low complexity" evidence="1">
    <location>
        <begin position="99"/>
        <end position="128"/>
    </location>
</feature>
<evidence type="ECO:0000313" key="2">
    <source>
        <dbReference type="EMBL" id="CAA9270849.1"/>
    </source>
</evidence>
<feature type="region of interest" description="Disordered" evidence="1">
    <location>
        <begin position="1"/>
        <end position="128"/>
    </location>
</feature>
<organism evidence="2">
    <name type="scientific">uncultured Blastococcus sp</name>
    <dbReference type="NCBI Taxonomy" id="217144"/>
    <lineage>
        <taxon>Bacteria</taxon>
        <taxon>Bacillati</taxon>
        <taxon>Actinomycetota</taxon>
        <taxon>Actinomycetes</taxon>
        <taxon>Geodermatophilales</taxon>
        <taxon>Geodermatophilaceae</taxon>
        <taxon>Blastococcus</taxon>
        <taxon>environmental samples</taxon>
    </lineage>
</organism>
<evidence type="ECO:0000256" key="1">
    <source>
        <dbReference type="SAM" id="MobiDB-lite"/>
    </source>
</evidence>
<reference evidence="2" key="1">
    <citation type="submission" date="2020-02" db="EMBL/GenBank/DDBJ databases">
        <authorList>
            <person name="Meier V. D."/>
        </authorList>
    </citation>
    <scope>NUCLEOTIDE SEQUENCE</scope>
    <source>
        <strain evidence="2">AVDCRST_MAG52</strain>
    </source>
</reference>
<feature type="non-terminal residue" evidence="2">
    <location>
        <position position="128"/>
    </location>
</feature>
<gene>
    <name evidence="2" type="ORF">AVDCRST_MAG52-3187</name>
</gene>
<dbReference type="AlphaFoldDB" id="A0A6J4J4X3"/>
<feature type="non-terminal residue" evidence="2">
    <location>
        <position position="1"/>
    </location>
</feature>
<protein>
    <submittedName>
        <fullName evidence="2">UPF0225 protein YchJ</fullName>
    </submittedName>
</protein>
<name>A0A6J4J4X3_9ACTN</name>
<dbReference type="EMBL" id="CADCTN010000220">
    <property type="protein sequence ID" value="CAA9270849.1"/>
    <property type="molecule type" value="Genomic_DNA"/>
</dbReference>
<sequence length="128" mass="12250">CPCAPVPADRDCPTPSAAAGCTGARGAPPRRSSSCARGTARSPSATPPTSSPPGTPAPGHRASTSTRTSAGPAWTCSPPPAGPCSAARERSSSGRTTWSADGGASSTRTAASSARTASGATSTASPSP</sequence>